<dbReference type="AlphaFoldDB" id="A0A4V5PZ21"/>
<dbReference type="Proteomes" id="UP000310541">
    <property type="component" value="Unassembled WGS sequence"/>
</dbReference>
<evidence type="ECO:0000313" key="2">
    <source>
        <dbReference type="Proteomes" id="UP000310541"/>
    </source>
</evidence>
<gene>
    <name evidence="1" type="ORF">FBF83_05445</name>
</gene>
<accession>A0A4V5PZ21</accession>
<evidence type="ECO:0000313" key="1">
    <source>
        <dbReference type="EMBL" id="TKD72238.1"/>
    </source>
</evidence>
<sequence length="102" mass="11206">MLSIVIMILLGGCQGDQYDKATTQKAGATATSYMNKNFLIEDIALGETYQTEMGGMAIEGTVNGDKKFTIHLNEDFTVDGLAIRTKNFPPRKDGCEEKVCDY</sequence>
<dbReference type="Gene3D" id="3.10.450.130">
    <property type="entry name" value="folded 79 residue fragment of lin0334 like domains"/>
    <property type="match status" value="1"/>
</dbReference>
<reference evidence="1 2" key="1">
    <citation type="submission" date="2019-04" db="EMBL/GenBank/DDBJ databases">
        <title>Genome sequence of Bacillus hwajinpoensis strain Y2.</title>
        <authorList>
            <person name="Fair J.L."/>
            <person name="Maclea K.S."/>
        </authorList>
    </citation>
    <scope>NUCLEOTIDE SEQUENCE [LARGE SCALE GENOMIC DNA]</scope>
    <source>
        <strain evidence="1 2">Y2</strain>
    </source>
</reference>
<comment type="caution">
    <text evidence="1">The sequence shown here is derived from an EMBL/GenBank/DDBJ whole genome shotgun (WGS) entry which is preliminary data.</text>
</comment>
<dbReference type="EMBL" id="SWFM01000001">
    <property type="protein sequence ID" value="TKD72238.1"/>
    <property type="molecule type" value="Genomic_DNA"/>
</dbReference>
<dbReference type="RefSeq" id="WP_136946088.1">
    <property type="nucleotide sequence ID" value="NZ_SWFM01000001.1"/>
</dbReference>
<organism evidence="1 2">
    <name type="scientific">Guptibacillus hwajinpoensis</name>
    <dbReference type="NCBI Taxonomy" id="208199"/>
    <lineage>
        <taxon>Bacteria</taxon>
        <taxon>Bacillati</taxon>
        <taxon>Bacillota</taxon>
        <taxon>Bacilli</taxon>
        <taxon>Bacillales</taxon>
        <taxon>Guptibacillaceae</taxon>
        <taxon>Guptibacillus</taxon>
    </lineage>
</organism>
<protein>
    <recommendedName>
        <fullName evidence="3">DUF1433 domain-containing protein</fullName>
    </recommendedName>
</protein>
<proteinExistence type="predicted"/>
<dbReference type="OrthoDB" id="2704796at2"/>
<name>A0A4V5PZ21_9BACL</name>
<evidence type="ECO:0008006" key="3">
    <source>
        <dbReference type="Google" id="ProtNLM"/>
    </source>
</evidence>